<evidence type="ECO:0000259" key="9">
    <source>
        <dbReference type="PROSITE" id="PS51755"/>
    </source>
</evidence>
<dbReference type="STRING" id="1329250.WOSG25_080750"/>
<keyword evidence="11" id="KW-1185">Reference proteome</keyword>
<dbReference type="Gene3D" id="6.10.250.690">
    <property type="match status" value="1"/>
</dbReference>
<keyword evidence="1 6" id="KW-0597">Phosphoprotein</keyword>
<dbReference type="GO" id="GO:0000156">
    <property type="term" value="F:phosphorelay response regulator activity"/>
    <property type="evidence" value="ECO:0007669"/>
    <property type="project" value="TreeGrafter"/>
</dbReference>
<evidence type="ECO:0000256" key="6">
    <source>
        <dbReference type="PROSITE-ProRule" id="PRU00169"/>
    </source>
</evidence>
<dbReference type="GO" id="GO:0000976">
    <property type="term" value="F:transcription cis-regulatory region binding"/>
    <property type="evidence" value="ECO:0007669"/>
    <property type="project" value="TreeGrafter"/>
</dbReference>
<dbReference type="GO" id="GO:0006355">
    <property type="term" value="P:regulation of DNA-templated transcription"/>
    <property type="evidence" value="ECO:0007669"/>
    <property type="project" value="InterPro"/>
</dbReference>
<dbReference type="InterPro" id="IPR001867">
    <property type="entry name" value="OmpR/PhoB-type_DNA-bd"/>
</dbReference>
<evidence type="ECO:0000313" key="11">
    <source>
        <dbReference type="Proteomes" id="UP000030643"/>
    </source>
</evidence>
<dbReference type="SUPFAM" id="SSF52172">
    <property type="entry name" value="CheY-like"/>
    <property type="match status" value="1"/>
</dbReference>
<dbReference type="CDD" id="cd00383">
    <property type="entry name" value="trans_reg_C"/>
    <property type="match status" value="1"/>
</dbReference>
<dbReference type="SMART" id="SM00862">
    <property type="entry name" value="Trans_reg_C"/>
    <property type="match status" value="1"/>
</dbReference>
<feature type="DNA-binding region" description="OmpR/PhoB-type" evidence="7">
    <location>
        <begin position="132"/>
        <end position="230"/>
    </location>
</feature>
<dbReference type="InterPro" id="IPR001789">
    <property type="entry name" value="Sig_transdc_resp-reg_receiver"/>
</dbReference>
<dbReference type="FunFam" id="1.10.10.10:FF:000005">
    <property type="entry name" value="Two-component system response regulator"/>
    <property type="match status" value="1"/>
</dbReference>
<protein>
    <submittedName>
        <fullName evidence="10">Transcriptional regulator</fullName>
    </submittedName>
</protein>
<sequence length="234" mass="27065">METILLVEDEEALQYFLRQELTFEGYKVISAYDGQEALALYQVHQGEIGAIILDWMLPKKDGITVLKEIRQTTQLLPILLMTARTELDDKVLGLNKGADDYITKPFKIEELLARLHTALRRLANIQQNQVEKTIYQFADITLNTSTHRVERAGQKINLTRREFDLLATLMKHSGQVLSRDELFDLVWGVDFAGQYNTVDVYIRHLRQKLALDKQAELIWTERGVGYVLREDETN</sequence>
<gene>
    <name evidence="10" type="ORF">WOSG25_080750</name>
</gene>
<dbReference type="GO" id="GO:0032993">
    <property type="term" value="C:protein-DNA complex"/>
    <property type="evidence" value="ECO:0007669"/>
    <property type="project" value="TreeGrafter"/>
</dbReference>
<keyword evidence="4 7" id="KW-0238">DNA-binding</keyword>
<dbReference type="RefSeq" id="WP_027699248.1">
    <property type="nucleotide sequence ID" value="NZ_DF820491.1"/>
</dbReference>
<dbReference type="Gene3D" id="1.10.10.10">
    <property type="entry name" value="Winged helix-like DNA-binding domain superfamily/Winged helix DNA-binding domain"/>
    <property type="match status" value="1"/>
</dbReference>
<dbReference type="Proteomes" id="UP000030643">
    <property type="component" value="Unassembled WGS sequence"/>
</dbReference>
<dbReference type="PANTHER" id="PTHR48111:SF22">
    <property type="entry name" value="REGULATOR OF RPOS"/>
    <property type="match status" value="1"/>
</dbReference>
<dbReference type="InterPro" id="IPR011006">
    <property type="entry name" value="CheY-like_superfamily"/>
</dbReference>
<dbReference type="EMBL" id="DF820491">
    <property type="protein sequence ID" value="GAK31243.1"/>
    <property type="molecule type" value="Genomic_DNA"/>
</dbReference>
<dbReference type="PROSITE" id="PS51755">
    <property type="entry name" value="OMPR_PHOB"/>
    <property type="match status" value="1"/>
</dbReference>
<keyword evidence="3" id="KW-0805">Transcription regulation</keyword>
<evidence type="ECO:0000256" key="5">
    <source>
        <dbReference type="ARBA" id="ARBA00023163"/>
    </source>
</evidence>
<dbReference type="AlphaFoldDB" id="A0A069CVJ6"/>
<evidence type="ECO:0000313" key="10">
    <source>
        <dbReference type="EMBL" id="GAK31243.1"/>
    </source>
</evidence>
<dbReference type="CDD" id="cd17574">
    <property type="entry name" value="REC_OmpR"/>
    <property type="match status" value="1"/>
</dbReference>
<evidence type="ECO:0000256" key="4">
    <source>
        <dbReference type="ARBA" id="ARBA00023125"/>
    </source>
</evidence>
<accession>A0A069CVJ6</accession>
<dbReference type="PROSITE" id="PS50110">
    <property type="entry name" value="RESPONSE_REGULATORY"/>
    <property type="match status" value="1"/>
</dbReference>
<evidence type="ECO:0000256" key="7">
    <source>
        <dbReference type="PROSITE-ProRule" id="PRU01091"/>
    </source>
</evidence>
<dbReference type="InterPro" id="IPR036388">
    <property type="entry name" value="WH-like_DNA-bd_sf"/>
</dbReference>
<dbReference type="PANTHER" id="PTHR48111">
    <property type="entry name" value="REGULATOR OF RPOS"/>
    <property type="match status" value="1"/>
</dbReference>
<dbReference type="Gene3D" id="3.40.50.2300">
    <property type="match status" value="1"/>
</dbReference>
<evidence type="ECO:0000259" key="8">
    <source>
        <dbReference type="PROSITE" id="PS50110"/>
    </source>
</evidence>
<evidence type="ECO:0000256" key="2">
    <source>
        <dbReference type="ARBA" id="ARBA00023012"/>
    </source>
</evidence>
<proteinExistence type="predicted"/>
<reference evidence="11" key="1">
    <citation type="journal article" date="2014" name="Genome Announc.">
        <title>Draft genome sequence of Weissella oryzae SG25T, isolated from fermented rice grains.</title>
        <authorList>
            <person name="Tanizawa Y."/>
            <person name="Fujisawa T."/>
            <person name="Mochizuki T."/>
            <person name="Kaminuma E."/>
            <person name="Suzuki Y."/>
            <person name="Nakamura Y."/>
            <person name="Tohno M."/>
        </authorList>
    </citation>
    <scope>NUCLEOTIDE SEQUENCE [LARGE SCALE GENOMIC DNA]</scope>
    <source>
        <strain evidence="11">DSM 25784 / JCM 18191 / LMG 30913 / SG25</strain>
    </source>
</reference>
<keyword evidence="5" id="KW-0804">Transcription</keyword>
<evidence type="ECO:0000256" key="3">
    <source>
        <dbReference type="ARBA" id="ARBA00023015"/>
    </source>
</evidence>
<feature type="modified residue" description="4-aspartylphosphate" evidence="6">
    <location>
        <position position="54"/>
    </location>
</feature>
<dbReference type="Pfam" id="PF00072">
    <property type="entry name" value="Response_reg"/>
    <property type="match status" value="1"/>
</dbReference>
<dbReference type="OrthoDB" id="9790442at2"/>
<dbReference type="eggNOG" id="COG0745">
    <property type="taxonomic scope" value="Bacteria"/>
</dbReference>
<name>A0A069CVJ6_WEIOS</name>
<dbReference type="SMART" id="SM00448">
    <property type="entry name" value="REC"/>
    <property type="match status" value="1"/>
</dbReference>
<organism evidence="10 11">
    <name type="scientific">Weissella oryzae (strain DSM 25784 / JCM 18191 / LMG 30913 / SG25)</name>
    <dbReference type="NCBI Taxonomy" id="1329250"/>
    <lineage>
        <taxon>Bacteria</taxon>
        <taxon>Bacillati</taxon>
        <taxon>Bacillota</taxon>
        <taxon>Bacilli</taxon>
        <taxon>Lactobacillales</taxon>
        <taxon>Lactobacillaceae</taxon>
        <taxon>Weissella</taxon>
    </lineage>
</organism>
<evidence type="ECO:0000256" key="1">
    <source>
        <dbReference type="ARBA" id="ARBA00022553"/>
    </source>
</evidence>
<dbReference type="InterPro" id="IPR039420">
    <property type="entry name" value="WalR-like"/>
</dbReference>
<dbReference type="Pfam" id="PF00486">
    <property type="entry name" value="Trans_reg_C"/>
    <property type="match status" value="1"/>
</dbReference>
<keyword evidence="2" id="KW-0902">Two-component regulatory system</keyword>
<dbReference type="GO" id="GO:0005829">
    <property type="term" value="C:cytosol"/>
    <property type="evidence" value="ECO:0007669"/>
    <property type="project" value="TreeGrafter"/>
</dbReference>
<feature type="domain" description="Response regulatory" evidence="8">
    <location>
        <begin position="3"/>
        <end position="119"/>
    </location>
</feature>
<feature type="domain" description="OmpR/PhoB-type" evidence="9">
    <location>
        <begin position="132"/>
        <end position="230"/>
    </location>
</feature>